<gene>
    <name evidence="2" type="primary">Hypp4088</name>
    <name evidence="2" type="ORF">BLAG_LOCUS21823</name>
</gene>
<keyword evidence="3" id="KW-1185">Reference proteome</keyword>
<proteinExistence type="predicted"/>
<dbReference type="AlphaFoldDB" id="A0A8K0EWJ1"/>
<reference evidence="2" key="1">
    <citation type="submission" date="2022-01" db="EMBL/GenBank/DDBJ databases">
        <authorList>
            <person name="Braso-Vives M."/>
        </authorList>
    </citation>
    <scope>NUCLEOTIDE SEQUENCE</scope>
</reference>
<sequence length="153" mass="17550">MYGDTGNSRILVNKKFAAREARFRTLYNLGRPREPSLRFLQPGQSLKWMGTRASKARSVTTQESHGNELEEVKRRVGKTESAVPRYHIPGRRKQGYRGVRCPPTADVKGRSVIGETIQKLTRKDPVSRRGRLRWLRRQQKLVGAAGRRARRQG</sequence>
<accession>A0A8K0EWJ1</accession>
<feature type="region of interest" description="Disordered" evidence="1">
    <location>
        <begin position="51"/>
        <end position="81"/>
    </location>
</feature>
<evidence type="ECO:0000256" key="1">
    <source>
        <dbReference type="SAM" id="MobiDB-lite"/>
    </source>
</evidence>
<dbReference type="EMBL" id="OV696692">
    <property type="protein sequence ID" value="CAH1269071.1"/>
    <property type="molecule type" value="Genomic_DNA"/>
</dbReference>
<protein>
    <submittedName>
        <fullName evidence="2">Hypp4088 protein</fullName>
    </submittedName>
</protein>
<feature type="compositionally biased region" description="Basic and acidic residues" evidence="1">
    <location>
        <begin position="65"/>
        <end position="78"/>
    </location>
</feature>
<organism evidence="2 3">
    <name type="scientific">Branchiostoma lanceolatum</name>
    <name type="common">Common lancelet</name>
    <name type="synonym">Amphioxus lanceolatum</name>
    <dbReference type="NCBI Taxonomy" id="7740"/>
    <lineage>
        <taxon>Eukaryota</taxon>
        <taxon>Metazoa</taxon>
        <taxon>Chordata</taxon>
        <taxon>Cephalochordata</taxon>
        <taxon>Leptocardii</taxon>
        <taxon>Amphioxiformes</taxon>
        <taxon>Branchiostomatidae</taxon>
        <taxon>Branchiostoma</taxon>
    </lineage>
</organism>
<dbReference type="Proteomes" id="UP000838412">
    <property type="component" value="Chromosome 7"/>
</dbReference>
<name>A0A8K0EWJ1_BRALA</name>
<evidence type="ECO:0000313" key="3">
    <source>
        <dbReference type="Proteomes" id="UP000838412"/>
    </source>
</evidence>
<evidence type="ECO:0000313" key="2">
    <source>
        <dbReference type="EMBL" id="CAH1269071.1"/>
    </source>
</evidence>